<gene>
    <name evidence="3" type="ORF">OMP40_27305</name>
</gene>
<feature type="domain" description="VanZ-like" evidence="2">
    <location>
        <begin position="17"/>
        <end position="106"/>
    </location>
</feature>
<keyword evidence="1" id="KW-1133">Transmembrane helix</keyword>
<feature type="transmembrane region" description="Helical" evidence="1">
    <location>
        <begin position="121"/>
        <end position="143"/>
    </location>
</feature>
<sequence length="216" mass="24893">MFIAFDRTDRLSSESTFMLVPEYPPLRFPEPTFFWLFDFGNVAAFIPFGMLIPYLWRWSFGRFFFVFVLSITALETLQALTRLGSFAIDDIISNTLGASIGYAAWRFGFRSGHKARQWTRAVLGAVALLIVSTFVSEGIEAFFKKKGRPVPSRKRSGTTECGGRNTFARFFNRRRIDIAPVQRHYRRSVRQLHVEAWTIEKRALFRGIRNTGRQGA</sequence>
<keyword evidence="1" id="KW-0472">Membrane</keyword>
<organism evidence="3 4">
    <name type="scientific">Cohnella rhizosphaerae</name>
    <dbReference type="NCBI Taxonomy" id="1457232"/>
    <lineage>
        <taxon>Bacteria</taxon>
        <taxon>Bacillati</taxon>
        <taxon>Bacillota</taxon>
        <taxon>Bacilli</taxon>
        <taxon>Bacillales</taxon>
        <taxon>Paenibacillaceae</taxon>
        <taxon>Cohnella</taxon>
    </lineage>
</organism>
<evidence type="ECO:0000313" key="3">
    <source>
        <dbReference type="EMBL" id="MDG0812625.1"/>
    </source>
</evidence>
<evidence type="ECO:0000313" key="4">
    <source>
        <dbReference type="Proteomes" id="UP001153404"/>
    </source>
</evidence>
<feature type="transmembrane region" description="Helical" evidence="1">
    <location>
        <begin position="33"/>
        <end position="56"/>
    </location>
</feature>
<feature type="transmembrane region" description="Helical" evidence="1">
    <location>
        <begin position="91"/>
        <end position="109"/>
    </location>
</feature>
<reference evidence="3" key="1">
    <citation type="submission" date="2022-10" db="EMBL/GenBank/DDBJ databases">
        <title>Comparative genomic analysis of Cohnella hashimotonis sp. nov., isolated from the International Space Station.</title>
        <authorList>
            <person name="Simpson A."/>
            <person name="Venkateswaran K."/>
        </authorList>
    </citation>
    <scope>NUCLEOTIDE SEQUENCE</scope>
    <source>
        <strain evidence="3">DSM 28161</strain>
    </source>
</reference>
<dbReference type="EMBL" id="JAPDIA010000008">
    <property type="protein sequence ID" value="MDG0812625.1"/>
    <property type="molecule type" value="Genomic_DNA"/>
</dbReference>
<accession>A0A9X4KWT4</accession>
<dbReference type="InterPro" id="IPR006976">
    <property type="entry name" value="VanZ-like"/>
</dbReference>
<dbReference type="InterPro" id="IPR053150">
    <property type="entry name" value="Teicoplanin_resist-assoc"/>
</dbReference>
<evidence type="ECO:0000256" key="1">
    <source>
        <dbReference type="SAM" id="Phobius"/>
    </source>
</evidence>
<name>A0A9X4KWT4_9BACL</name>
<proteinExistence type="predicted"/>
<dbReference type="Proteomes" id="UP001153404">
    <property type="component" value="Unassembled WGS sequence"/>
</dbReference>
<dbReference type="PANTHER" id="PTHR36834">
    <property type="entry name" value="MEMBRANE PROTEIN-RELATED"/>
    <property type="match status" value="1"/>
</dbReference>
<keyword evidence="4" id="KW-1185">Reference proteome</keyword>
<comment type="caution">
    <text evidence="3">The sequence shown here is derived from an EMBL/GenBank/DDBJ whole genome shotgun (WGS) entry which is preliminary data.</text>
</comment>
<keyword evidence="1" id="KW-0812">Transmembrane</keyword>
<dbReference type="Pfam" id="PF04892">
    <property type="entry name" value="VanZ"/>
    <property type="match status" value="1"/>
</dbReference>
<protein>
    <submittedName>
        <fullName evidence="3">VanZ family protein</fullName>
    </submittedName>
</protein>
<dbReference type="AlphaFoldDB" id="A0A9X4KWT4"/>
<feature type="transmembrane region" description="Helical" evidence="1">
    <location>
        <begin position="63"/>
        <end position="85"/>
    </location>
</feature>
<evidence type="ECO:0000259" key="2">
    <source>
        <dbReference type="Pfam" id="PF04892"/>
    </source>
</evidence>
<dbReference type="PANTHER" id="PTHR36834:SF1">
    <property type="entry name" value="INTEGRAL MEMBRANE PROTEIN"/>
    <property type="match status" value="1"/>
</dbReference>